<accession>A0AAE3R7E1</accession>
<dbReference type="Proteomes" id="UP001232063">
    <property type="component" value="Unassembled WGS sequence"/>
</dbReference>
<sequence length="137" mass="15356">MRTILIAHDKKENPSLLQMAFTESNINNPIFFFTNGLELTHHLVKSLTQRQSLPAFILLDLNMSQIDGKATIKELKSNSVVKSIPVVVFSTSSAQKDIADCYDLGANSYLIKPDSFTKLVEMITQTCTFWLDINCGQ</sequence>
<dbReference type="Pfam" id="PF00072">
    <property type="entry name" value="Response_reg"/>
    <property type="match status" value="1"/>
</dbReference>
<name>A0AAE3R7E1_9BACT</name>
<keyword evidence="1" id="KW-0597">Phosphoprotein</keyword>
<evidence type="ECO:0000313" key="3">
    <source>
        <dbReference type="EMBL" id="MDJ1502117.1"/>
    </source>
</evidence>
<dbReference type="Gene3D" id="3.40.50.2300">
    <property type="match status" value="1"/>
</dbReference>
<dbReference type="PANTHER" id="PTHR44520">
    <property type="entry name" value="RESPONSE REGULATOR RCP1-RELATED"/>
    <property type="match status" value="1"/>
</dbReference>
<dbReference type="CDD" id="cd17557">
    <property type="entry name" value="REC_Rcp-like"/>
    <property type="match status" value="1"/>
</dbReference>
<dbReference type="InterPro" id="IPR001789">
    <property type="entry name" value="Sig_transdc_resp-reg_receiver"/>
</dbReference>
<dbReference type="SMART" id="SM00448">
    <property type="entry name" value="REC"/>
    <property type="match status" value="1"/>
</dbReference>
<feature type="domain" description="Response regulatory" evidence="2">
    <location>
        <begin position="3"/>
        <end position="127"/>
    </location>
</feature>
<feature type="modified residue" description="4-aspartylphosphate" evidence="1">
    <location>
        <position position="60"/>
    </location>
</feature>
<organism evidence="3 4">
    <name type="scientific">Xanthocytophaga agilis</name>
    <dbReference type="NCBI Taxonomy" id="3048010"/>
    <lineage>
        <taxon>Bacteria</taxon>
        <taxon>Pseudomonadati</taxon>
        <taxon>Bacteroidota</taxon>
        <taxon>Cytophagia</taxon>
        <taxon>Cytophagales</taxon>
        <taxon>Rhodocytophagaceae</taxon>
        <taxon>Xanthocytophaga</taxon>
    </lineage>
</organism>
<dbReference type="GO" id="GO:0000160">
    <property type="term" value="P:phosphorelay signal transduction system"/>
    <property type="evidence" value="ECO:0007669"/>
    <property type="project" value="InterPro"/>
</dbReference>
<comment type="caution">
    <text evidence="3">The sequence shown here is derived from an EMBL/GenBank/DDBJ whole genome shotgun (WGS) entry which is preliminary data.</text>
</comment>
<protein>
    <submittedName>
        <fullName evidence="3">Response regulator</fullName>
    </submittedName>
</protein>
<evidence type="ECO:0000313" key="4">
    <source>
        <dbReference type="Proteomes" id="UP001232063"/>
    </source>
</evidence>
<dbReference type="EMBL" id="JASJOU010000004">
    <property type="protein sequence ID" value="MDJ1502117.1"/>
    <property type="molecule type" value="Genomic_DNA"/>
</dbReference>
<dbReference type="AlphaFoldDB" id="A0AAE3R7E1"/>
<dbReference type="InterPro" id="IPR011006">
    <property type="entry name" value="CheY-like_superfamily"/>
</dbReference>
<dbReference type="SUPFAM" id="SSF52172">
    <property type="entry name" value="CheY-like"/>
    <property type="match status" value="1"/>
</dbReference>
<reference evidence="3" key="1">
    <citation type="submission" date="2023-05" db="EMBL/GenBank/DDBJ databases">
        <authorList>
            <person name="Zhang X."/>
        </authorList>
    </citation>
    <scope>NUCLEOTIDE SEQUENCE</scope>
    <source>
        <strain evidence="3">BD1B2-1</strain>
    </source>
</reference>
<dbReference type="PROSITE" id="PS50110">
    <property type="entry name" value="RESPONSE_REGULATORY"/>
    <property type="match status" value="1"/>
</dbReference>
<evidence type="ECO:0000256" key="1">
    <source>
        <dbReference type="PROSITE-ProRule" id="PRU00169"/>
    </source>
</evidence>
<dbReference type="RefSeq" id="WP_314511978.1">
    <property type="nucleotide sequence ID" value="NZ_JASJOU010000004.1"/>
</dbReference>
<keyword evidence="4" id="KW-1185">Reference proteome</keyword>
<proteinExistence type="predicted"/>
<dbReference type="InterPro" id="IPR052893">
    <property type="entry name" value="TCS_response_regulator"/>
</dbReference>
<gene>
    <name evidence="3" type="ORF">QNI22_15730</name>
</gene>
<evidence type="ECO:0000259" key="2">
    <source>
        <dbReference type="PROSITE" id="PS50110"/>
    </source>
</evidence>